<proteinExistence type="predicted"/>
<evidence type="ECO:0000256" key="1">
    <source>
        <dbReference type="SAM" id="MobiDB-lite"/>
    </source>
</evidence>
<keyword evidence="3" id="KW-1185">Reference proteome</keyword>
<feature type="compositionally biased region" description="Basic and acidic residues" evidence="1">
    <location>
        <begin position="116"/>
        <end position="128"/>
    </location>
</feature>
<dbReference type="EMBL" id="DF847079">
    <property type="protein sequence ID" value="GAT51243.1"/>
    <property type="molecule type" value="Genomic_DNA"/>
</dbReference>
<name>A0ABQ0LJI0_MYCCL</name>
<protein>
    <submittedName>
        <fullName evidence="2">Uncharacterized protein</fullName>
    </submittedName>
</protein>
<sequence length="151" mass="16319">MPRKPDFVVQGPPADPALVSAVTQPHTTALVLRLSHPLPSPGDSQRSAYGPSTVLSVRAQPPPARFGAVRWHLPVTARPPQTTANYLLRRLRTIRAVKHALSTTTNSKKRPAAAKVDTRIDPGRRDGAGDDLGLNEVSRHPSRNGKAARRP</sequence>
<accession>A0ABQ0LJI0</accession>
<feature type="region of interest" description="Disordered" evidence="1">
    <location>
        <begin position="37"/>
        <end position="56"/>
    </location>
</feature>
<feature type="compositionally biased region" description="Basic residues" evidence="1">
    <location>
        <begin position="140"/>
        <end position="151"/>
    </location>
</feature>
<feature type="region of interest" description="Disordered" evidence="1">
    <location>
        <begin position="99"/>
        <end position="151"/>
    </location>
</feature>
<reference evidence="2" key="1">
    <citation type="submission" date="2014-09" db="EMBL/GenBank/DDBJ databases">
        <title>Genome sequence of the luminous mushroom Mycena chlorophos for searching fungal bioluminescence genes.</title>
        <authorList>
            <person name="Tanaka Y."/>
            <person name="Kasuga D."/>
            <person name="Oba Y."/>
            <person name="Hase S."/>
            <person name="Sato K."/>
            <person name="Oba Y."/>
            <person name="Sakakibara Y."/>
        </authorList>
    </citation>
    <scope>NUCLEOTIDE SEQUENCE</scope>
</reference>
<gene>
    <name evidence="2" type="ORF">MCHLO_08402</name>
</gene>
<organism evidence="2 3">
    <name type="scientific">Mycena chlorophos</name>
    <name type="common">Agaric fungus</name>
    <name type="synonym">Agaricus chlorophos</name>
    <dbReference type="NCBI Taxonomy" id="658473"/>
    <lineage>
        <taxon>Eukaryota</taxon>
        <taxon>Fungi</taxon>
        <taxon>Dikarya</taxon>
        <taxon>Basidiomycota</taxon>
        <taxon>Agaricomycotina</taxon>
        <taxon>Agaricomycetes</taxon>
        <taxon>Agaricomycetidae</taxon>
        <taxon>Agaricales</taxon>
        <taxon>Marasmiineae</taxon>
        <taxon>Mycenaceae</taxon>
        <taxon>Mycena</taxon>
    </lineage>
</organism>
<evidence type="ECO:0000313" key="2">
    <source>
        <dbReference type="EMBL" id="GAT51243.1"/>
    </source>
</evidence>
<evidence type="ECO:0000313" key="3">
    <source>
        <dbReference type="Proteomes" id="UP000815677"/>
    </source>
</evidence>
<dbReference type="Proteomes" id="UP000815677">
    <property type="component" value="Unassembled WGS sequence"/>
</dbReference>